<reference evidence="2" key="1">
    <citation type="journal article" date="2024" name="Toxins">
        <title>Genome Sequence Analysis of Native Xenorhabdus Strains Isolated from Entomopathogenic Nematodes in Argentina.</title>
        <authorList>
            <person name="Palma L."/>
            <person name="Frizzo L."/>
            <person name="Kaiser S."/>
            <person name="Berry C."/>
            <person name="Caballero P."/>
            <person name="Bode H.B."/>
            <person name="Del Valle E.E."/>
        </authorList>
    </citation>
    <scope>NUCLEOTIDE SEQUENCE [LARGE SCALE GENOMIC DNA]</scope>
    <source>
        <strain evidence="2">12</strain>
    </source>
</reference>
<dbReference type="EMBL" id="VCDN01000025">
    <property type="protein sequence ID" value="MDX7987194.1"/>
    <property type="molecule type" value="Genomic_DNA"/>
</dbReference>
<sequence>MTISIELILHDAVEHSREKFKAKAGNKYYCDKSVLDEKDSYKRFIHSGGVKKRGQEEFLKSRAFISNLEIEEERRQASFNEILGNDLYKRFYQGILHGGKMSESSKKDRESIRAEFRQRDLINQLINKDENEINAEQYRKIYDYTVEKQNELLAGNCPDYCNAAYHYLIQQRVDDILSFYNAMHNTPSYVYVQIIATQGKYDHVFILINSFNNKKGQPILGQLYHELPRGAWVCDPWAKIVCCAEDYNDRWKSKMSKWHLLGKCLVLSSNDSNQFPLKKDTYLTIQNSVKKILNQAIISPDGNITARAL</sequence>
<evidence type="ECO:0000313" key="1">
    <source>
        <dbReference type="EMBL" id="MDX7987194.1"/>
    </source>
</evidence>
<organism evidence="1 2">
    <name type="scientific">Xenorhabdus santafensis</name>
    <dbReference type="NCBI Taxonomy" id="2582833"/>
    <lineage>
        <taxon>Bacteria</taxon>
        <taxon>Pseudomonadati</taxon>
        <taxon>Pseudomonadota</taxon>
        <taxon>Gammaproteobacteria</taxon>
        <taxon>Enterobacterales</taxon>
        <taxon>Morganellaceae</taxon>
        <taxon>Xenorhabdus</taxon>
    </lineage>
</organism>
<evidence type="ECO:0000313" key="2">
    <source>
        <dbReference type="Proteomes" id="UP001271890"/>
    </source>
</evidence>
<protein>
    <submittedName>
        <fullName evidence="1">Uncharacterized protein</fullName>
    </submittedName>
</protein>
<gene>
    <name evidence="1" type="ORF">FE392_07595</name>
</gene>
<accession>A0ABU4S8S2</accession>
<comment type="caution">
    <text evidence="1">The sequence shown here is derived from an EMBL/GenBank/DDBJ whole genome shotgun (WGS) entry which is preliminary data.</text>
</comment>
<dbReference type="Proteomes" id="UP001271890">
    <property type="component" value="Unassembled WGS sequence"/>
</dbReference>
<dbReference type="RefSeq" id="WP_319929627.1">
    <property type="nucleotide sequence ID" value="NZ_VCDN01000025.1"/>
</dbReference>
<proteinExistence type="predicted"/>
<keyword evidence="2" id="KW-1185">Reference proteome</keyword>
<name>A0ABU4S8S2_9GAMM</name>